<comment type="caution">
    <text evidence="2">The sequence shown here is derived from an EMBL/GenBank/DDBJ whole genome shotgun (WGS) entry which is preliminary data.</text>
</comment>
<keyword evidence="1" id="KW-0472">Membrane</keyword>
<dbReference type="Proteomes" id="UP000751224">
    <property type="component" value="Unassembled WGS sequence"/>
</dbReference>
<evidence type="ECO:0000256" key="1">
    <source>
        <dbReference type="SAM" id="Phobius"/>
    </source>
</evidence>
<keyword evidence="1" id="KW-1133">Transmembrane helix</keyword>
<gene>
    <name evidence="2" type="ORF">KHX14_09100</name>
</gene>
<accession>A0A943EM59</accession>
<name>A0A943EM59_9FIRM</name>
<organism evidence="2 3">
    <name type="scientific">Thomasclavelia spiroformis</name>
    <dbReference type="NCBI Taxonomy" id="29348"/>
    <lineage>
        <taxon>Bacteria</taxon>
        <taxon>Bacillati</taxon>
        <taxon>Bacillota</taxon>
        <taxon>Erysipelotrichia</taxon>
        <taxon>Erysipelotrichales</taxon>
        <taxon>Coprobacillaceae</taxon>
        <taxon>Thomasclavelia</taxon>
    </lineage>
</organism>
<feature type="transmembrane region" description="Helical" evidence="1">
    <location>
        <begin position="36"/>
        <end position="53"/>
    </location>
</feature>
<dbReference type="RefSeq" id="WP_297671192.1">
    <property type="nucleotide sequence ID" value="NZ_JAGZCC010000064.1"/>
</dbReference>
<sequence length="71" mass="7965">MFLKVELSDSILNIISSVILVGNLAVIGALKRMANYYMILLALMILIMIGIYIKVSFRFLGGNDENISNWI</sequence>
<evidence type="ECO:0000313" key="2">
    <source>
        <dbReference type="EMBL" id="MBS5588946.1"/>
    </source>
</evidence>
<proteinExistence type="predicted"/>
<reference evidence="2" key="1">
    <citation type="submission" date="2021-02" db="EMBL/GenBank/DDBJ databases">
        <title>Infant gut strain persistence is associated with maternal origin, phylogeny, and functional potential including surface adhesion and iron acquisition.</title>
        <authorList>
            <person name="Lou Y.C."/>
        </authorList>
    </citation>
    <scope>NUCLEOTIDE SEQUENCE</scope>
    <source>
        <strain evidence="2">L3_108_000G1_dasL3_108_000G1_metabat.metabat.11</strain>
    </source>
</reference>
<evidence type="ECO:0000313" key="3">
    <source>
        <dbReference type="Proteomes" id="UP000751224"/>
    </source>
</evidence>
<feature type="transmembrane region" description="Helical" evidence="1">
    <location>
        <begin position="12"/>
        <end position="30"/>
    </location>
</feature>
<dbReference type="AlphaFoldDB" id="A0A943EM59"/>
<protein>
    <submittedName>
        <fullName evidence="2">Uncharacterized protein</fullName>
    </submittedName>
</protein>
<dbReference type="EMBL" id="JAGZCC010000064">
    <property type="protein sequence ID" value="MBS5588946.1"/>
    <property type="molecule type" value="Genomic_DNA"/>
</dbReference>
<keyword evidence="1" id="KW-0812">Transmembrane</keyword>